<evidence type="ECO:0000256" key="2">
    <source>
        <dbReference type="SAM" id="MobiDB-lite"/>
    </source>
</evidence>
<accession>A0AAD4NAV4</accession>
<keyword evidence="1" id="KW-0175">Coiled coil</keyword>
<reference evidence="3" key="1">
    <citation type="submission" date="2022-01" db="EMBL/GenBank/DDBJ databases">
        <title>Genome Sequence Resource for Two Populations of Ditylenchus destructor, the Migratory Endoparasitic Phytonematode.</title>
        <authorList>
            <person name="Zhang H."/>
            <person name="Lin R."/>
            <person name="Xie B."/>
        </authorList>
    </citation>
    <scope>NUCLEOTIDE SEQUENCE</scope>
    <source>
        <strain evidence="3">BazhouSP</strain>
    </source>
</reference>
<evidence type="ECO:0000256" key="1">
    <source>
        <dbReference type="SAM" id="Coils"/>
    </source>
</evidence>
<gene>
    <name evidence="3" type="ORF">DdX_04291</name>
</gene>
<dbReference type="Gene3D" id="1.20.5.340">
    <property type="match status" value="1"/>
</dbReference>
<evidence type="ECO:0000313" key="4">
    <source>
        <dbReference type="Proteomes" id="UP001201812"/>
    </source>
</evidence>
<sequence length="221" mass="26221">MQSLEELRRLSCYTKKPSNYQQKEETTQSEATQVEKTPYKETYQEESEDYEEPTEMQSMRELRRLRSYVTKKSPRFSFQSIEPAQYTKPQHKVKSQRRLPKLPLESLWDVIQFFSFQECGHAALVNHLFATLLRPRCELKLKLYTQEIEEAQRRLDETNRQIEQRRTAIAHLSGQIGGMNDRIVDIGDRLADINGQIADSHDRISALMRRIRDLRLERDDE</sequence>
<feature type="region of interest" description="Disordered" evidence="2">
    <location>
        <begin position="15"/>
        <end position="55"/>
    </location>
</feature>
<name>A0AAD4NAV4_9BILA</name>
<feature type="coiled-coil region" evidence="1">
    <location>
        <begin position="134"/>
        <end position="168"/>
    </location>
</feature>
<evidence type="ECO:0000313" key="3">
    <source>
        <dbReference type="EMBL" id="KAI1721998.1"/>
    </source>
</evidence>
<protein>
    <submittedName>
        <fullName evidence="3">Uncharacterized protein</fullName>
    </submittedName>
</protein>
<organism evidence="3 4">
    <name type="scientific">Ditylenchus destructor</name>
    <dbReference type="NCBI Taxonomy" id="166010"/>
    <lineage>
        <taxon>Eukaryota</taxon>
        <taxon>Metazoa</taxon>
        <taxon>Ecdysozoa</taxon>
        <taxon>Nematoda</taxon>
        <taxon>Chromadorea</taxon>
        <taxon>Rhabditida</taxon>
        <taxon>Tylenchina</taxon>
        <taxon>Tylenchomorpha</taxon>
        <taxon>Sphaerularioidea</taxon>
        <taxon>Anguinidae</taxon>
        <taxon>Anguininae</taxon>
        <taxon>Ditylenchus</taxon>
    </lineage>
</organism>
<dbReference type="AlphaFoldDB" id="A0AAD4NAV4"/>
<feature type="compositionally biased region" description="Acidic residues" evidence="2">
    <location>
        <begin position="44"/>
        <end position="54"/>
    </location>
</feature>
<keyword evidence="4" id="KW-1185">Reference proteome</keyword>
<comment type="caution">
    <text evidence="3">The sequence shown here is derived from an EMBL/GenBank/DDBJ whole genome shotgun (WGS) entry which is preliminary data.</text>
</comment>
<proteinExistence type="predicted"/>
<dbReference type="Proteomes" id="UP001201812">
    <property type="component" value="Unassembled WGS sequence"/>
</dbReference>
<dbReference type="EMBL" id="JAKKPZ010000004">
    <property type="protein sequence ID" value="KAI1721998.1"/>
    <property type="molecule type" value="Genomic_DNA"/>
</dbReference>